<dbReference type="SMART" id="SM01174">
    <property type="entry name" value="DUF4205"/>
    <property type="match status" value="1"/>
</dbReference>
<dbReference type="SUPFAM" id="SSF47473">
    <property type="entry name" value="EF-hand"/>
    <property type="match status" value="1"/>
</dbReference>
<dbReference type="InterPro" id="IPR002048">
    <property type="entry name" value="EF_hand_dom"/>
</dbReference>
<comment type="function">
    <text evidence="2 8">Hydrolase that can remove 'Lys-48'-linked conjugated ubiquitin from proteins.</text>
</comment>
<evidence type="ECO:0000256" key="8">
    <source>
        <dbReference type="RuleBase" id="RU367088"/>
    </source>
</evidence>
<organism evidence="10 11">
    <name type="scientific">Dimorphilus gyrociliatus</name>
    <dbReference type="NCBI Taxonomy" id="2664684"/>
    <lineage>
        <taxon>Eukaryota</taxon>
        <taxon>Metazoa</taxon>
        <taxon>Spiralia</taxon>
        <taxon>Lophotrochozoa</taxon>
        <taxon>Annelida</taxon>
        <taxon>Polychaeta</taxon>
        <taxon>Polychaeta incertae sedis</taxon>
        <taxon>Dinophilidae</taxon>
        <taxon>Dimorphilus</taxon>
    </lineage>
</organism>
<dbReference type="InterPro" id="IPR025257">
    <property type="entry name" value="MINDY-3/4_CD"/>
</dbReference>
<evidence type="ECO:0000313" key="10">
    <source>
        <dbReference type="EMBL" id="CAD5117271.1"/>
    </source>
</evidence>
<dbReference type="PANTHER" id="PTHR12473:SF17">
    <property type="entry name" value="UBIQUITIN CARBOXYL-TERMINAL HYDROLASE MINDY-3"/>
    <property type="match status" value="1"/>
</dbReference>
<evidence type="ECO:0000256" key="7">
    <source>
        <dbReference type="ARBA" id="ARBA00022807"/>
    </source>
</evidence>
<proteinExistence type="inferred from homology"/>
<keyword evidence="5 8" id="KW-0833">Ubl conjugation pathway</keyword>
<feature type="domain" description="EF-hand" evidence="9">
    <location>
        <begin position="287"/>
        <end position="322"/>
    </location>
</feature>
<dbReference type="PROSITE" id="PS50222">
    <property type="entry name" value="EF_HAND_2"/>
    <property type="match status" value="1"/>
</dbReference>
<gene>
    <name evidence="10" type="ORF">DGYR_LOCUS5816</name>
</gene>
<evidence type="ECO:0000256" key="3">
    <source>
        <dbReference type="ARBA" id="ARBA00011074"/>
    </source>
</evidence>
<evidence type="ECO:0000256" key="1">
    <source>
        <dbReference type="ARBA" id="ARBA00000707"/>
    </source>
</evidence>
<evidence type="ECO:0000259" key="9">
    <source>
        <dbReference type="PROSITE" id="PS50222"/>
    </source>
</evidence>
<comment type="similarity">
    <text evidence="3 8">Belongs to the MINDY deubiquitinase family. FAM188 subfamily.</text>
</comment>
<dbReference type="Proteomes" id="UP000549394">
    <property type="component" value="Unassembled WGS sequence"/>
</dbReference>
<accession>A0A7I8VNH6</accession>
<dbReference type="EC" id="3.4.19.12" evidence="8"/>
<dbReference type="Gene3D" id="1.10.238.10">
    <property type="entry name" value="EF-hand"/>
    <property type="match status" value="1"/>
</dbReference>
<keyword evidence="11" id="KW-1185">Reference proteome</keyword>
<reference evidence="10 11" key="1">
    <citation type="submission" date="2020-08" db="EMBL/GenBank/DDBJ databases">
        <authorList>
            <person name="Hejnol A."/>
        </authorList>
    </citation>
    <scope>NUCLEOTIDE SEQUENCE [LARGE SCALE GENOMIC DNA]</scope>
</reference>
<name>A0A7I8VNH6_9ANNE</name>
<protein>
    <recommendedName>
        <fullName evidence="8">Ubiquitin carboxyl-terminal hydrolase MINDY</fullName>
        <ecNumber evidence="8">3.4.19.12</ecNumber>
    </recommendedName>
</protein>
<evidence type="ECO:0000256" key="6">
    <source>
        <dbReference type="ARBA" id="ARBA00022801"/>
    </source>
</evidence>
<evidence type="ECO:0000256" key="4">
    <source>
        <dbReference type="ARBA" id="ARBA00022670"/>
    </source>
</evidence>
<keyword evidence="4 8" id="KW-0645">Protease</keyword>
<dbReference type="GO" id="GO:0004843">
    <property type="term" value="F:cysteine-type deubiquitinase activity"/>
    <property type="evidence" value="ECO:0007669"/>
    <property type="project" value="UniProtKB-UniRule"/>
</dbReference>
<keyword evidence="7 8" id="KW-0788">Thiol protease</keyword>
<dbReference type="Pfam" id="PF13898">
    <property type="entry name" value="MINDY-3_4_CD"/>
    <property type="match status" value="1"/>
</dbReference>
<sequence length="430" mass="48553">METSENVPPHHIDHQEILALKKLLWGATIKSEIFHRWDQGFEFSENEPIALVQQQGGPCAVIASTQAFLLKNILFSDNKPDTNWRGLEDNEKLYFLANSICDMLHQVSTNGQYCIVQFDSGNDSNMKIGHEEFHSRLKLIKCTSSKEASKVIQNSIAEYLCQFGVLLLMYSVLLTKGLGIVKKEMEDSSEVLIDSIHGHGSQSLINLLITGSAVTNLWDGEREVCGLKLQGIPSRSPIGFLTQLEHLRYTEVGWNLKNPAYPIWILGSETHLTVLFSLEETLVTHETQAQTARRTFARFDTECNGFITIDKFGDLLKSLNLESAPDYVNIMKSRVDEEGLGIIMLSKFMEEFFPNEKADKSVTKFTLFHVNCLARSSTENKVEFIEGQAEICDLPDVQVLGDTSNIRTCLMTKWPTIELKWNNSRVPSLN</sequence>
<evidence type="ECO:0000313" key="11">
    <source>
        <dbReference type="Proteomes" id="UP000549394"/>
    </source>
</evidence>
<dbReference type="OrthoDB" id="9981542at2759"/>
<dbReference type="GO" id="GO:0005509">
    <property type="term" value="F:calcium ion binding"/>
    <property type="evidence" value="ECO:0007669"/>
    <property type="project" value="InterPro"/>
</dbReference>
<dbReference type="PANTHER" id="PTHR12473">
    <property type="entry name" value="UBIQUITIN CARBOXYL-TERMINAL HYDROLASE MINDY-4-RELATED"/>
    <property type="match status" value="1"/>
</dbReference>
<dbReference type="InterPro" id="IPR039785">
    <property type="entry name" value="MINY3/4"/>
</dbReference>
<dbReference type="InterPro" id="IPR011992">
    <property type="entry name" value="EF-hand-dom_pair"/>
</dbReference>
<evidence type="ECO:0000256" key="2">
    <source>
        <dbReference type="ARBA" id="ARBA00002107"/>
    </source>
</evidence>
<dbReference type="GO" id="GO:1990380">
    <property type="term" value="F:K48-linked deubiquitinase activity"/>
    <property type="evidence" value="ECO:0007669"/>
    <property type="project" value="UniProtKB-UniRule"/>
</dbReference>
<keyword evidence="6 8" id="KW-0378">Hydrolase</keyword>
<dbReference type="EMBL" id="CAJFCJ010000007">
    <property type="protein sequence ID" value="CAD5117271.1"/>
    <property type="molecule type" value="Genomic_DNA"/>
</dbReference>
<dbReference type="GO" id="GO:0006508">
    <property type="term" value="P:proteolysis"/>
    <property type="evidence" value="ECO:0007669"/>
    <property type="project" value="UniProtKB-KW"/>
</dbReference>
<comment type="catalytic activity">
    <reaction evidence="1 8">
        <text>Thiol-dependent hydrolysis of ester, thioester, amide, peptide and isopeptide bonds formed by the C-terminal Gly of ubiquitin (a 76-residue protein attached to proteins as an intracellular targeting signal).</text>
        <dbReference type="EC" id="3.4.19.12"/>
    </reaction>
</comment>
<evidence type="ECO:0000256" key="5">
    <source>
        <dbReference type="ARBA" id="ARBA00022786"/>
    </source>
</evidence>
<comment type="caution">
    <text evidence="10">The sequence shown here is derived from an EMBL/GenBank/DDBJ whole genome shotgun (WGS) entry which is preliminary data.</text>
</comment>
<dbReference type="GO" id="GO:0071108">
    <property type="term" value="P:protein K48-linked deubiquitination"/>
    <property type="evidence" value="ECO:0007669"/>
    <property type="project" value="InterPro"/>
</dbReference>
<dbReference type="AlphaFoldDB" id="A0A7I8VNH6"/>